<gene>
    <name evidence="2" type="ORF">FCI23_42680</name>
</gene>
<dbReference type="PANTHER" id="PTHR21248">
    <property type="entry name" value="CARDIOLIPIN SYNTHASE"/>
    <property type="match status" value="1"/>
</dbReference>
<dbReference type="PANTHER" id="PTHR21248:SF22">
    <property type="entry name" value="PHOSPHOLIPASE D"/>
    <property type="match status" value="1"/>
</dbReference>
<dbReference type="GO" id="GO:0030572">
    <property type="term" value="F:phosphatidyltransferase activity"/>
    <property type="evidence" value="ECO:0007669"/>
    <property type="project" value="UniProtKB-ARBA"/>
</dbReference>
<dbReference type="SUPFAM" id="SSF56024">
    <property type="entry name" value="Phospholipase D/nuclease"/>
    <property type="match status" value="1"/>
</dbReference>
<evidence type="ECO:0000313" key="2">
    <source>
        <dbReference type="EMBL" id="TKA00505.1"/>
    </source>
</evidence>
<dbReference type="Proteomes" id="UP000305778">
    <property type="component" value="Unassembled WGS sequence"/>
</dbReference>
<dbReference type="Pfam" id="PF13091">
    <property type="entry name" value="PLDc_2"/>
    <property type="match status" value="1"/>
</dbReference>
<keyword evidence="3" id="KW-1185">Reference proteome</keyword>
<dbReference type="Gene3D" id="3.30.870.10">
    <property type="entry name" value="Endonuclease Chain A"/>
    <property type="match status" value="1"/>
</dbReference>
<protein>
    <recommendedName>
        <fullName evidence="1">PLD phosphodiesterase domain-containing protein</fullName>
    </recommendedName>
</protein>
<dbReference type="GO" id="GO:0032049">
    <property type="term" value="P:cardiolipin biosynthetic process"/>
    <property type="evidence" value="ECO:0007669"/>
    <property type="project" value="UniProtKB-ARBA"/>
</dbReference>
<proteinExistence type="predicted"/>
<dbReference type="PROSITE" id="PS50035">
    <property type="entry name" value="PLD"/>
    <property type="match status" value="1"/>
</dbReference>
<name>A0A4U0SJQ0_9ACTN</name>
<sequence length="248" mass="26489">MMSSGSLETLTAELAEQLPYSDIKQLAHACRKGRSGLRSLEAQVAGIAVRTACRRLRTHLPGDTDGRYAAGLLLGAAQARLKYRSDHDADIVWTGPASGIQTSRLTSAVVSELIDSARRELLLVSYATFPPASLTAALAAAAARGVEMTLLLEQPADNPKFHGAPAFPTLPAVQWSWPIRNREPGAALHAKIIVVDRHVALIGSANLTGYGFEKNLECGILLRDPTQADAIARHLESLQESGILLTSP</sequence>
<accession>A0A4U0SJQ0</accession>
<reference evidence="2 3" key="1">
    <citation type="submission" date="2019-04" db="EMBL/GenBank/DDBJ databases">
        <title>Streptomyces oryziradicis sp. nov., a novel actinomycete isolated from rhizosphere soil of rice (Oryza sativa L.).</title>
        <authorList>
            <person name="Li C."/>
        </authorList>
    </citation>
    <scope>NUCLEOTIDE SEQUENCE [LARGE SCALE GENOMIC DNA]</scope>
    <source>
        <strain evidence="2 3">NEAU-C40</strain>
    </source>
</reference>
<evidence type="ECO:0000313" key="3">
    <source>
        <dbReference type="Proteomes" id="UP000305778"/>
    </source>
</evidence>
<comment type="caution">
    <text evidence="2">The sequence shown here is derived from an EMBL/GenBank/DDBJ whole genome shotgun (WGS) entry which is preliminary data.</text>
</comment>
<evidence type="ECO:0000259" key="1">
    <source>
        <dbReference type="PROSITE" id="PS50035"/>
    </source>
</evidence>
<dbReference type="AlphaFoldDB" id="A0A4U0SJQ0"/>
<dbReference type="NCBIfam" id="NF038319">
    <property type="entry name" value="DISARM_DrmC_I"/>
    <property type="match status" value="1"/>
</dbReference>
<feature type="domain" description="PLD phosphodiesterase" evidence="1">
    <location>
        <begin position="184"/>
        <end position="211"/>
    </location>
</feature>
<dbReference type="RefSeq" id="WP_136729442.1">
    <property type="nucleotide sequence ID" value="NZ_SUMC01000084.1"/>
</dbReference>
<dbReference type="EMBL" id="SUMC01000084">
    <property type="protein sequence ID" value="TKA00505.1"/>
    <property type="molecule type" value="Genomic_DNA"/>
</dbReference>
<dbReference type="InterPro" id="IPR001736">
    <property type="entry name" value="PLipase_D/transphosphatidylase"/>
</dbReference>
<dbReference type="OrthoDB" id="3378609at2"/>
<dbReference type="InterPro" id="IPR025202">
    <property type="entry name" value="PLD-like_dom"/>
</dbReference>
<dbReference type="InterPro" id="IPR047955">
    <property type="entry name" value="DrmC-like"/>
</dbReference>
<organism evidence="2 3">
    <name type="scientific">Actinacidiphila oryziradicis</name>
    <dbReference type="NCBI Taxonomy" id="2571141"/>
    <lineage>
        <taxon>Bacteria</taxon>
        <taxon>Bacillati</taxon>
        <taxon>Actinomycetota</taxon>
        <taxon>Actinomycetes</taxon>
        <taxon>Kitasatosporales</taxon>
        <taxon>Streptomycetaceae</taxon>
        <taxon>Actinacidiphila</taxon>
    </lineage>
</organism>